<dbReference type="EMBL" id="BMAW01023471">
    <property type="protein sequence ID" value="GFT82943.1"/>
    <property type="molecule type" value="Genomic_DNA"/>
</dbReference>
<name>A0A8X6PV64_NEPPI</name>
<dbReference type="AlphaFoldDB" id="A0A8X6PV64"/>
<gene>
    <name evidence="1" type="ORF">NPIL_386771</name>
</gene>
<evidence type="ECO:0000313" key="1">
    <source>
        <dbReference type="EMBL" id="GFT82943.1"/>
    </source>
</evidence>
<organism evidence="1 2">
    <name type="scientific">Nephila pilipes</name>
    <name type="common">Giant wood spider</name>
    <name type="synonym">Nephila maculata</name>
    <dbReference type="NCBI Taxonomy" id="299642"/>
    <lineage>
        <taxon>Eukaryota</taxon>
        <taxon>Metazoa</taxon>
        <taxon>Ecdysozoa</taxon>
        <taxon>Arthropoda</taxon>
        <taxon>Chelicerata</taxon>
        <taxon>Arachnida</taxon>
        <taxon>Araneae</taxon>
        <taxon>Araneomorphae</taxon>
        <taxon>Entelegynae</taxon>
        <taxon>Araneoidea</taxon>
        <taxon>Nephilidae</taxon>
        <taxon>Nephila</taxon>
    </lineage>
</organism>
<proteinExistence type="predicted"/>
<keyword evidence="2" id="KW-1185">Reference proteome</keyword>
<reference evidence="1" key="1">
    <citation type="submission" date="2020-08" db="EMBL/GenBank/DDBJ databases">
        <title>Multicomponent nature underlies the extraordinary mechanical properties of spider dragline silk.</title>
        <authorList>
            <person name="Kono N."/>
            <person name="Nakamura H."/>
            <person name="Mori M."/>
            <person name="Yoshida Y."/>
            <person name="Ohtoshi R."/>
            <person name="Malay A.D."/>
            <person name="Moran D.A.P."/>
            <person name="Tomita M."/>
            <person name="Numata K."/>
            <person name="Arakawa K."/>
        </authorList>
    </citation>
    <scope>NUCLEOTIDE SEQUENCE</scope>
</reference>
<sequence>METACNLMIQNVCSTRNFVCKMESTCQSEAMTCIDGFLSSFLICLTSGTKHLAQGLKYSSTILMAEQTVVNMRQAMQSQRSFRLNCRRALLRPRLRPHNDSTFFWLLHLARRIKDTERTICGHIANGVLRAFGNGSSAPTATR</sequence>
<evidence type="ECO:0000313" key="2">
    <source>
        <dbReference type="Proteomes" id="UP000887013"/>
    </source>
</evidence>
<protein>
    <submittedName>
        <fullName evidence="1">Uncharacterized protein</fullName>
    </submittedName>
</protein>
<comment type="caution">
    <text evidence="1">The sequence shown here is derived from an EMBL/GenBank/DDBJ whole genome shotgun (WGS) entry which is preliminary data.</text>
</comment>
<dbReference type="Proteomes" id="UP000887013">
    <property type="component" value="Unassembled WGS sequence"/>
</dbReference>
<accession>A0A8X6PV64</accession>